<dbReference type="InterPro" id="IPR015661">
    <property type="entry name" value="Bub1/Mad3"/>
</dbReference>
<protein>
    <submittedName>
        <fullName evidence="1">Uncharacterized protein</fullName>
    </submittedName>
</protein>
<dbReference type="Gene3D" id="1.10.510.10">
    <property type="entry name" value="Transferase(Phosphotransferase) domain 1"/>
    <property type="match status" value="1"/>
</dbReference>
<dbReference type="PANTHER" id="PTHR14030:SF4">
    <property type="entry name" value="BUB1 KINASE, ISOFORM A-RELATED"/>
    <property type="match status" value="1"/>
</dbReference>
<reference evidence="2" key="1">
    <citation type="journal article" date="2014" name="Nat. Genet.">
        <title>Genome of the human hookworm Necator americanus.</title>
        <authorList>
            <person name="Tang Y.T."/>
            <person name="Gao X."/>
            <person name="Rosa B.A."/>
            <person name="Abubucker S."/>
            <person name="Hallsworth-Pepin K."/>
            <person name="Martin J."/>
            <person name="Tyagi R."/>
            <person name="Heizer E."/>
            <person name="Zhang X."/>
            <person name="Bhonagiri-Palsikar V."/>
            <person name="Minx P."/>
            <person name="Warren W.C."/>
            <person name="Wang Q."/>
            <person name="Zhan B."/>
            <person name="Hotez P.J."/>
            <person name="Sternberg P.W."/>
            <person name="Dougall A."/>
            <person name="Gaze S.T."/>
            <person name="Mulvenna J."/>
            <person name="Sotillo J."/>
            <person name="Ranganathan S."/>
            <person name="Rabelo E.M."/>
            <person name="Wilson R.K."/>
            <person name="Felgner P.L."/>
            <person name="Bethony J."/>
            <person name="Hawdon J.M."/>
            <person name="Gasser R.B."/>
            <person name="Loukas A."/>
            <person name="Mitreva M."/>
        </authorList>
    </citation>
    <scope>NUCLEOTIDE SEQUENCE [LARGE SCALE GENOMIC DNA]</scope>
</reference>
<keyword evidence="2" id="KW-1185">Reference proteome</keyword>
<gene>
    <name evidence="1" type="ORF">NECAME_04080</name>
</gene>
<dbReference type="GO" id="GO:0007094">
    <property type="term" value="P:mitotic spindle assembly checkpoint signaling"/>
    <property type="evidence" value="ECO:0007669"/>
    <property type="project" value="InterPro"/>
</dbReference>
<dbReference type="AlphaFoldDB" id="W2SZJ0"/>
<dbReference type="KEGG" id="nai:NECAME_04080"/>
<dbReference type="OrthoDB" id="248495at2759"/>
<name>W2SZJ0_NECAM</name>
<dbReference type="EMBL" id="KI660365">
    <property type="protein sequence ID" value="ETN74401.1"/>
    <property type="molecule type" value="Genomic_DNA"/>
</dbReference>
<proteinExistence type="predicted"/>
<dbReference type="GO" id="GO:0005634">
    <property type="term" value="C:nucleus"/>
    <property type="evidence" value="ECO:0007669"/>
    <property type="project" value="TreeGrafter"/>
</dbReference>
<dbReference type="GO" id="GO:0051754">
    <property type="term" value="P:meiotic sister chromatid cohesion, centromeric"/>
    <property type="evidence" value="ECO:0007669"/>
    <property type="project" value="TreeGrafter"/>
</dbReference>
<dbReference type="STRING" id="51031.W2SZJ0"/>
<dbReference type="GO" id="GO:0004672">
    <property type="term" value="F:protein kinase activity"/>
    <property type="evidence" value="ECO:0007669"/>
    <property type="project" value="TreeGrafter"/>
</dbReference>
<evidence type="ECO:0000313" key="1">
    <source>
        <dbReference type="EMBL" id="ETN74401.1"/>
    </source>
</evidence>
<dbReference type="GO" id="GO:0032991">
    <property type="term" value="C:protein-containing complex"/>
    <property type="evidence" value="ECO:0007669"/>
    <property type="project" value="UniProtKB-ARBA"/>
</dbReference>
<sequence length="163" mass="18750">MRVLAGHTFTGRAGTEKFDCSEMLDGRPWTYQTDYFGYVGTLHVFIQGKYAEIVKQNGIFKVNGSMKRSGLKNFVLLKNSSPLPTVNEFQKSGMSFSFTAEVFRRLAVREVLEATFIEFLNIPDCEHMPSWDVVIHKMEKEFGARFSPMEWRQAVARFNSFIP</sequence>
<evidence type="ECO:0000313" key="2">
    <source>
        <dbReference type="Proteomes" id="UP000053676"/>
    </source>
</evidence>
<organism evidence="1 2">
    <name type="scientific">Necator americanus</name>
    <name type="common">Human hookworm</name>
    <dbReference type="NCBI Taxonomy" id="51031"/>
    <lineage>
        <taxon>Eukaryota</taxon>
        <taxon>Metazoa</taxon>
        <taxon>Ecdysozoa</taxon>
        <taxon>Nematoda</taxon>
        <taxon>Chromadorea</taxon>
        <taxon>Rhabditida</taxon>
        <taxon>Rhabditina</taxon>
        <taxon>Rhabditomorpha</taxon>
        <taxon>Strongyloidea</taxon>
        <taxon>Ancylostomatidae</taxon>
        <taxon>Bunostominae</taxon>
        <taxon>Necator</taxon>
    </lineage>
</organism>
<dbReference type="PANTHER" id="PTHR14030">
    <property type="entry name" value="MITOTIC CHECKPOINT SERINE/THREONINE-PROTEIN KINASE BUB1"/>
    <property type="match status" value="1"/>
</dbReference>
<accession>W2SZJ0</accession>
<dbReference type="Proteomes" id="UP000053676">
    <property type="component" value="Unassembled WGS sequence"/>
</dbReference>